<dbReference type="Proteomes" id="UP000887540">
    <property type="component" value="Unplaced"/>
</dbReference>
<organism evidence="2 3">
    <name type="scientific">Acrobeloides nanus</name>
    <dbReference type="NCBI Taxonomy" id="290746"/>
    <lineage>
        <taxon>Eukaryota</taxon>
        <taxon>Metazoa</taxon>
        <taxon>Ecdysozoa</taxon>
        <taxon>Nematoda</taxon>
        <taxon>Chromadorea</taxon>
        <taxon>Rhabditida</taxon>
        <taxon>Tylenchina</taxon>
        <taxon>Cephalobomorpha</taxon>
        <taxon>Cephaloboidea</taxon>
        <taxon>Cephalobidae</taxon>
        <taxon>Acrobeloides</taxon>
    </lineage>
</organism>
<reference evidence="3" key="1">
    <citation type="submission" date="2022-11" db="UniProtKB">
        <authorList>
            <consortium name="WormBaseParasite"/>
        </authorList>
    </citation>
    <scope>IDENTIFICATION</scope>
</reference>
<feature type="transmembrane region" description="Helical" evidence="1">
    <location>
        <begin position="20"/>
        <end position="40"/>
    </location>
</feature>
<keyword evidence="1" id="KW-0472">Membrane</keyword>
<keyword evidence="2" id="KW-1185">Reference proteome</keyword>
<sequence>MSLSSCFSPNGAHFIPVSAIYSGIVSIIFFATYLTSLLLFTRHIAQTKNQQVHAQKQLSKYFNLTGSIFSLAGYLILLGAELNGCLNVLIYLMTHMEFKECSKKTISHCIAKPTIVGSNLVFLIAPNSTTRRS</sequence>
<evidence type="ECO:0000256" key="1">
    <source>
        <dbReference type="SAM" id="Phobius"/>
    </source>
</evidence>
<evidence type="ECO:0000313" key="3">
    <source>
        <dbReference type="WBParaSite" id="ACRNAN_scaffold8371.g26598.t1"/>
    </source>
</evidence>
<proteinExistence type="predicted"/>
<evidence type="ECO:0000313" key="2">
    <source>
        <dbReference type="Proteomes" id="UP000887540"/>
    </source>
</evidence>
<keyword evidence="1" id="KW-1133">Transmembrane helix</keyword>
<name>A0A914EIJ5_9BILA</name>
<accession>A0A914EIJ5</accession>
<dbReference type="AlphaFoldDB" id="A0A914EIJ5"/>
<keyword evidence="1" id="KW-0812">Transmembrane</keyword>
<protein>
    <submittedName>
        <fullName evidence="3">NADH:ubiquinone reductase (H(+)-translocating)</fullName>
    </submittedName>
</protein>
<feature type="transmembrane region" description="Helical" evidence="1">
    <location>
        <begin position="61"/>
        <end position="80"/>
    </location>
</feature>
<dbReference type="WBParaSite" id="ACRNAN_scaffold8371.g26598.t1">
    <property type="protein sequence ID" value="ACRNAN_scaffold8371.g26598.t1"/>
    <property type="gene ID" value="ACRNAN_scaffold8371.g26598"/>
</dbReference>